<sequence length="175" mass="19748">MAKFTKNIAVCLDNEEATIRPHTGNFTPPSCKVVASFQGLRDVWQNRLLTLVTSPGTVISACNEPTLRIKASISRATRLLNERYEANITSYWENKAPERYKYLNISINPGLLLSARSAHDDYAAYHRRFKHDDATLLSDLHKPRPRQSRGPEGDIKWVFGTDAGARAFGSWCKRA</sequence>
<comment type="caution">
    <text evidence="1">The sequence shown here is derived from an EMBL/GenBank/DDBJ whole genome shotgun (WGS) entry which is preliminary data.</text>
</comment>
<evidence type="ECO:0000313" key="1">
    <source>
        <dbReference type="EMBL" id="POS88174.1"/>
    </source>
</evidence>
<organism evidence="1 2">
    <name type="scientific">Erysiphe pulchra</name>
    <dbReference type="NCBI Taxonomy" id="225359"/>
    <lineage>
        <taxon>Eukaryota</taxon>
        <taxon>Fungi</taxon>
        <taxon>Dikarya</taxon>
        <taxon>Ascomycota</taxon>
        <taxon>Pezizomycotina</taxon>
        <taxon>Leotiomycetes</taxon>
        <taxon>Erysiphales</taxon>
        <taxon>Erysiphaceae</taxon>
        <taxon>Erysiphe</taxon>
    </lineage>
</organism>
<dbReference type="AlphaFoldDB" id="A0A2S4Q1K1"/>
<keyword evidence="2" id="KW-1185">Reference proteome</keyword>
<name>A0A2S4Q1K1_9PEZI</name>
<dbReference type="OrthoDB" id="3261222at2759"/>
<gene>
    <name evidence="1" type="ORF">EPUL_000181</name>
</gene>
<proteinExistence type="predicted"/>
<dbReference type="EMBL" id="PEDP01000023">
    <property type="protein sequence ID" value="POS88174.1"/>
    <property type="molecule type" value="Genomic_DNA"/>
</dbReference>
<dbReference type="Proteomes" id="UP000237438">
    <property type="component" value="Unassembled WGS sequence"/>
</dbReference>
<protein>
    <submittedName>
        <fullName evidence="1">Uncharacterized protein</fullName>
    </submittedName>
</protein>
<evidence type="ECO:0000313" key="2">
    <source>
        <dbReference type="Proteomes" id="UP000237438"/>
    </source>
</evidence>
<reference evidence="1 2" key="1">
    <citation type="submission" date="2017-10" db="EMBL/GenBank/DDBJ databases">
        <title>Development of genomic resources for the powdery mildew, Erysiphe pulchra.</title>
        <authorList>
            <person name="Wadl P.A."/>
            <person name="Mack B.M."/>
            <person name="Moore G."/>
            <person name="Beltz S.B."/>
        </authorList>
    </citation>
    <scope>NUCLEOTIDE SEQUENCE [LARGE SCALE GENOMIC DNA]</scope>
    <source>
        <strain evidence="1">Cflorida</strain>
    </source>
</reference>
<accession>A0A2S4Q1K1</accession>